<protein>
    <submittedName>
        <fullName evidence="2">Uncharacterized protein</fullName>
    </submittedName>
</protein>
<evidence type="ECO:0000313" key="3">
    <source>
        <dbReference type="Proteomes" id="UP000030645"/>
    </source>
</evidence>
<organism evidence="2 3">
    <name type="scientific">Morus notabilis</name>
    <dbReference type="NCBI Taxonomy" id="981085"/>
    <lineage>
        <taxon>Eukaryota</taxon>
        <taxon>Viridiplantae</taxon>
        <taxon>Streptophyta</taxon>
        <taxon>Embryophyta</taxon>
        <taxon>Tracheophyta</taxon>
        <taxon>Spermatophyta</taxon>
        <taxon>Magnoliopsida</taxon>
        <taxon>eudicotyledons</taxon>
        <taxon>Gunneridae</taxon>
        <taxon>Pentapetalae</taxon>
        <taxon>rosids</taxon>
        <taxon>fabids</taxon>
        <taxon>Rosales</taxon>
        <taxon>Moraceae</taxon>
        <taxon>Moreae</taxon>
        <taxon>Morus</taxon>
    </lineage>
</organism>
<dbReference type="AlphaFoldDB" id="W9RGG2"/>
<accession>W9RGG2</accession>
<dbReference type="EMBL" id="KE344693">
    <property type="protein sequence ID" value="EXB75900.1"/>
    <property type="molecule type" value="Genomic_DNA"/>
</dbReference>
<sequence>MVRQGTRLTAGAASLGNQTGIADVGPTREKQKRAGERAEELRPAWSTLADLGSHGADRGRGCRGWGSPGLRSPEMVATERGPPRQSCDRLGWWWAAATTVARGAFDCDTIVLGWARG</sequence>
<dbReference type="Proteomes" id="UP000030645">
    <property type="component" value="Unassembled WGS sequence"/>
</dbReference>
<feature type="region of interest" description="Disordered" evidence="1">
    <location>
        <begin position="1"/>
        <end position="85"/>
    </location>
</feature>
<evidence type="ECO:0000313" key="2">
    <source>
        <dbReference type="EMBL" id="EXB75900.1"/>
    </source>
</evidence>
<reference evidence="3" key="1">
    <citation type="submission" date="2013-01" db="EMBL/GenBank/DDBJ databases">
        <title>Draft Genome Sequence of a Mulberry Tree, Morus notabilis C.K. Schneid.</title>
        <authorList>
            <person name="He N."/>
            <person name="Zhao S."/>
        </authorList>
    </citation>
    <scope>NUCLEOTIDE SEQUENCE</scope>
</reference>
<name>W9RGG2_9ROSA</name>
<proteinExistence type="predicted"/>
<evidence type="ECO:0000256" key="1">
    <source>
        <dbReference type="SAM" id="MobiDB-lite"/>
    </source>
</evidence>
<gene>
    <name evidence="2" type="ORF">L484_022577</name>
</gene>
<keyword evidence="3" id="KW-1185">Reference proteome</keyword>
<feature type="compositionally biased region" description="Basic and acidic residues" evidence="1">
    <location>
        <begin position="26"/>
        <end position="42"/>
    </location>
</feature>